<dbReference type="NCBIfam" id="NF006767">
    <property type="entry name" value="PRK09289.1"/>
    <property type="match status" value="1"/>
</dbReference>
<evidence type="ECO:0000256" key="8">
    <source>
        <dbReference type="ARBA" id="ARBA00022737"/>
    </source>
</evidence>
<sequence>MFTGIIEEKARIDRIIKSRVRRIHITSRLDVQEGESIAVQGVCLTIAQKDKKGFVVEAMAQTETDTTLNLWQAGDYVNLERALRLGDRLGGHILLGHIDEVAKLIRIRANEYYFQIKRDNVRYLVPKGSIGVDGVSLTISKYNNNLFSVSLIPYTLKQTTLGSLKTGMKVNIEYDYLTKILARD</sequence>
<dbReference type="PANTHER" id="PTHR21098">
    <property type="entry name" value="RIBOFLAVIN SYNTHASE ALPHA CHAIN"/>
    <property type="match status" value="1"/>
</dbReference>
<dbReference type="InterPro" id="IPR026017">
    <property type="entry name" value="Lumazine-bd_dom"/>
</dbReference>
<evidence type="ECO:0000256" key="4">
    <source>
        <dbReference type="ARBA" id="ARBA00012827"/>
    </source>
</evidence>
<dbReference type="PANTHER" id="PTHR21098:SF12">
    <property type="entry name" value="RIBOFLAVIN SYNTHASE"/>
    <property type="match status" value="1"/>
</dbReference>
<dbReference type="InterPro" id="IPR001783">
    <property type="entry name" value="Lumazine-bd"/>
</dbReference>
<evidence type="ECO:0000256" key="10">
    <source>
        <dbReference type="PROSITE-ProRule" id="PRU00524"/>
    </source>
</evidence>
<dbReference type="AlphaFoldDB" id="A0A1V4QFA2"/>
<dbReference type="Gene3D" id="2.40.30.20">
    <property type="match status" value="2"/>
</dbReference>
<name>A0A1V4QFA2_UNCW3</name>
<evidence type="ECO:0000259" key="11">
    <source>
        <dbReference type="PROSITE" id="PS51177"/>
    </source>
</evidence>
<accession>A0A1V4QFA2</accession>
<comment type="function">
    <text evidence="2">Catalyzes the dismutation of two molecules of 6,7-dimethyl-8-ribityllumazine, resulting in the formation of riboflavin and 5-amino-6-(D-ribitylamino)uracil.</text>
</comment>
<dbReference type="EC" id="2.5.1.9" evidence="4 9"/>
<evidence type="ECO:0000256" key="5">
    <source>
        <dbReference type="ARBA" id="ARBA00013950"/>
    </source>
</evidence>
<evidence type="ECO:0000256" key="1">
    <source>
        <dbReference type="ARBA" id="ARBA00000968"/>
    </source>
</evidence>
<dbReference type="InterPro" id="IPR023366">
    <property type="entry name" value="ATP_synth_asu-like_sf"/>
</dbReference>
<dbReference type="InterPro" id="IPR017938">
    <property type="entry name" value="Riboflavin_synthase-like_b-brl"/>
</dbReference>
<evidence type="ECO:0000256" key="9">
    <source>
        <dbReference type="NCBIfam" id="TIGR00187"/>
    </source>
</evidence>
<organism evidence="12 13">
    <name type="scientific">candidate division WOR-3 bacterium 4484_100</name>
    <dbReference type="NCBI Taxonomy" id="1936077"/>
    <lineage>
        <taxon>Bacteria</taxon>
        <taxon>Bacteria division WOR-3</taxon>
    </lineage>
</organism>
<comment type="caution">
    <text evidence="12">The sequence shown here is derived from an EMBL/GenBank/DDBJ whole genome shotgun (WGS) entry which is preliminary data.</text>
</comment>
<keyword evidence="8" id="KW-0677">Repeat</keyword>
<comment type="catalytic activity">
    <reaction evidence="1">
        <text>2 6,7-dimethyl-8-(1-D-ribityl)lumazine + H(+) = 5-amino-6-(D-ribitylamino)uracil + riboflavin</text>
        <dbReference type="Rhea" id="RHEA:20772"/>
        <dbReference type="ChEBI" id="CHEBI:15378"/>
        <dbReference type="ChEBI" id="CHEBI:15934"/>
        <dbReference type="ChEBI" id="CHEBI:57986"/>
        <dbReference type="ChEBI" id="CHEBI:58201"/>
        <dbReference type="EC" id="2.5.1.9"/>
    </reaction>
</comment>
<comment type="pathway">
    <text evidence="3">Cofactor biosynthesis; riboflavin biosynthesis; riboflavin from 2-hydroxy-3-oxobutyl phosphate and 5-amino-6-(D-ribitylamino)uracil: step 2/2.</text>
</comment>
<evidence type="ECO:0000313" key="13">
    <source>
        <dbReference type="Proteomes" id="UP000191663"/>
    </source>
</evidence>
<dbReference type="PIRSF" id="PIRSF000498">
    <property type="entry name" value="Riboflavin_syn_A"/>
    <property type="match status" value="1"/>
</dbReference>
<proteinExistence type="predicted"/>
<dbReference type="Proteomes" id="UP000191663">
    <property type="component" value="Unassembled WGS sequence"/>
</dbReference>
<feature type="repeat" description="Lumazine-binding" evidence="10">
    <location>
        <begin position="93"/>
        <end position="184"/>
    </location>
</feature>
<gene>
    <name evidence="12" type="ORF">BXT86_03270</name>
</gene>
<evidence type="ECO:0000256" key="3">
    <source>
        <dbReference type="ARBA" id="ARBA00004887"/>
    </source>
</evidence>
<dbReference type="EMBL" id="MUKB01000047">
    <property type="protein sequence ID" value="OPX18039.1"/>
    <property type="molecule type" value="Genomic_DNA"/>
</dbReference>
<feature type="repeat" description="Lumazine-binding" evidence="10">
    <location>
        <begin position="1"/>
        <end position="92"/>
    </location>
</feature>
<dbReference type="GO" id="GO:0004746">
    <property type="term" value="F:riboflavin synthase activity"/>
    <property type="evidence" value="ECO:0007669"/>
    <property type="project" value="UniProtKB-UniRule"/>
</dbReference>
<dbReference type="NCBIfam" id="TIGR00187">
    <property type="entry name" value="ribE"/>
    <property type="match status" value="1"/>
</dbReference>
<evidence type="ECO:0000256" key="2">
    <source>
        <dbReference type="ARBA" id="ARBA00002803"/>
    </source>
</evidence>
<keyword evidence="7" id="KW-0808">Transferase</keyword>
<feature type="domain" description="Lumazine-binding" evidence="11">
    <location>
        <begin position="1"/>
        <end position="92"/>
    </location>
</feature>
<evidence type="ECO:0000256" key="6">
    <source>
        <dbReference type="ARBA" id="ARBA00022619"/>
    </source>
</evidence>
<evidence type="ECO:0000256" key="7">
    <source>
        <dbReference type="ARBA" id="ARBA00022679"/>
    </source>
</evidence>
<reference evidence="13" key="1">
    <citation type="submission" date="2017-01" db="EMBL/GenBank/DDBJ databases">
        <title>Novel pathways for hydrocarbon cycling and metabolic interdependencies in hydrothermal sediment communities.</title>
        <authorList>
            <person name="Dombrowski N."/>
            <person name="Seitz K."/>
            <person name="Teske A."/>
            <person name="Baker B."/>
        </authorList>
    </citation>
    <scope>NUCLEOTIDE SEQUENCE [LARGE SCALE GENOMIC DNA]</scope>
</reference>
<dbReference type="CDD" id="cd00402">
    <property type="entry name" value="Riboflavin_synthase_like"/>
    <property type="match status" value="1"/>
</dbReference>
<evidence type="ECO:0000313" key="12">
    <source>
        <dbReference type="EMBL" id="OPX18039.1"/>
    </source>
</evidence>
<dbReference type="Pfam" id="PF00677">
    <property type="entry name" value="Lum_binding"/>
    <property type="match status" value="2"/>
</dbReference>
<dbReference type="PROSITE" id="PS51177">
    <property type="entry name" value="LUMAZINE_BIND"/>
    <property type="match status" value="2"/>
</dbReference>
<keyword evidence="6" id="KW-0686">Riboflavin biosynthesis</keyword>
<dbReference type="SUPFAM" id="SSF63380">
    <property type="entry name" value="Riboflavin synthase domain-like"/>
    <property type="match status" value="2"/>
</dbReference>
<dbReference type="GO" id="GO:0009231">
    <property type="term" value="P:riboflavin biosynthetic process"/>
    <property type="evidence" value="ECO:0007669"/>
    <property type="project" value="UniProtKB-KW"/>
</dbReference>
<protein>
    <recommendedName>
        <fullName evidence="5 9">Riboflavin synthase</fullName>
        <ecNumber evidence="4 9">2.5.1.9</ecNumber>
    </recommendedName>
</protein>
<feature type="domain" description="Lumazine-binding" evidence="11">
    <location>
        <begin position="93"/>
        <end position="184"/>
    </location>
</feature>